<keyword evidence="2" id="KW-1185">Reference proteome</keyword>
<dbReference type="EMBL" id="BBLT01000007">
    <property type="protein sequence ID" value="GAL86190.1"/>
    <property type="molecule type" value="Genomic_DNA"/>
</dbReference>
<dbReference type="Proteomes" id="UP000030185">
    <property type="component" value="Unassembled WGS sequence"/>
</dbReference>
<sequence>MKIIKVFCLLLLIIIHNVSSQYVENYESALKCIKGTWQGENQIKEPFADLSSEFLIFNNNLILRIKLEESFYSVSRCYFQNISNKPNELTRINLDSINKNKYNNRNFYFTQSTYIDDYFKLKKNENKEYLYNIAPDFSCQDDQLVYFYGEYARVNNVPDEVIKFIIETVNRNKNDNLLIFINKKLMKVKSDKAYLYSSMKERTNSYIIKGDIVSVEEESDEWLKIKFFGKKIIEAWINRKDVE</sequence>
<comment type="caution">
    <text evidence="1">The sequence shown here is derived from an EMBL/GenBank/DDBJ whole genome shotgun (WGS) entry which is preliminary data.</text>
</comment>
<proteinExistence type="predicted"/>
<gene>
    <name evidence="1" type="ORF">MYP_3419</name>
</gene>
<organism evidence="1 2">
    <name type="scientific">Sporocytophaga myxococcoides</name>
    <dbReference type="NCBI Taxonomy" id="153721"/>
    <lineage>
        <taxon>Bacteria</taxon>
        <taxon>Pseudomonadati</taxon>
        <taxon>Bacteroidota</taxon>
        <taxon>Cytophagia</taxon>
        <taxon>Cytophagales</taxon>
        <taxon>Cytophagaceae</taxon>
        <taxon>Sporocytophaga</taxon>
    </lineage>
</organism>
<protein>
    <submittedName>
        <fullName evidence="1">SH3 type 3 domain protein</fullName>
    </submittedName>
</protein>
<reference evidence="1 2" key="1">
    <citation type="submission" date="2014-09" db="EMBL/GenBank/DDBJ databases">
        <title>Sporocytophaga myxococcoides PG-01 genome sequencing.</title>
        <authorList>
            <person name="Liu L."/>
            <person name="Gao P.J."/>
            <person name="Chen G.J."/>
            <person name="Wang L.S."/>
        </authorList>
    </citation>
    <scope>NUCLEOTIDE SEQUENCE [LARGE SCALE GENOMIC DNA]</scope>
    <source>
        <strain evidence="1 2">PG-01</strain>
    </source>
</reference>
<evidence type="ECO:0000313" key="2">
    <source>
        <dbReference type="Proteomes" id="UP000030185"/>
    </source>
</evidence>
<name>A0A098LGT3_9BACT</name>
<dbReference type="OrthoDB" id="954509at2"/>
<dbReference type="RefSeq" id="WP_045465711.1">
    <property type="nucleotide sequence ID" value="NZ_BBLT01000007.1"/>
</dbReference>
<evidence type="ECO:0000313" key="1">
    <source>
        <dbReference type="EMBL" id="GAL86190.1"/>
    </source>
</evidence>
<accession>A0A098LGT3</accession>
<dbReference type="AlphaFoldDB" id="A0A098LGT3"/>